<protein>
    <submittedName>
        <fullName evidence="2">Uncharacterized protein</fullName>
    </submittedName>
</protein>
<dbReference type="OrthoDB" id="10481105at2759"/>
<keyword evidence="3" id="KW-1185">Reference proteome</keyword>
<feature type="compositionally biased region" description="Pro residues" evidence="1">
    <location>
        <begin position="88"/>
        <end position="99"/>
    </location>
</feature>
<reference evidence="3" key="2">
    <citation type="submission" date="2015-01" db="EMBL/GenBank/DDBJ databases">
        <title>Evolutionary Origins and Diversification of the Mycorrhizal Mutualists.</title>
        <authorList>
            <consortium name="DOE Joint Genome Institute"/>
            <consortium name="Mycorrhizal Genomics Consortium"/>
            <person name="Kohler A."/>
            <person name="Kuo A."/>
            <person name="Nagy L.G."/>
            <person name="Floudas D."/>
            <person name="Copeland A."/>
            <person name="Barry K.W."/>
            <person name="Cichocki N."/>
            <person name="Veneault-Fourrey C."/>
            <person name="LaButti K."/>
            <person name="Lindquist E.A."/>
            <person name="Lipzen A."/>
            <person name="Lundell T."/>
            <person name="Morin E."/>
            <person name="Murat C."/>
            <person name="Riley R."/>
            <person name="Ohm R."/>
            <person name="Sun H."/>
            <person name="Tunlid A."/>
            <person name="Henrissat B."/>
            <person name="Grigoriev I.V."/>
            <person name="Hibbett D.S."/>
            <person name="Martin F."/>
        </authorList>
    </citation>
    <scope>NUCLEOTIDE SEQUENCE [LARGE SCALE GENOMIC DNA]</scope>
    <source>
        <strain evidence="3">LaAM-08-1</strain>
    </source>
</reference>
<dbReference type="Proteomes" id="UP000054477">
    <property type="component" value="Unassembled WGS sequence"/>
</dbReference>
<dbReference type="HOGENOM" id="CLU_2027130_0_0_1"/>
<reference evidence="2 3" key="1">
    <citation type="submission" date="2014-04" db="EMBL/GenBank/DDBJ databases">
        <authorList>
            <consortium name="DOE Joint Genome Institute"/>
            <person name="Kuo A."/>
            <person name="Kohler A."/>
            <person name="Nagy L.G."/>
            <person name="Floudas D."/>
            <person name="Copeland A."/>
            <person name="Barry K.W."/>
            <person name="Cichocki N."/>
            <person name="Veneault-Fourrey C."/>
            <person name="LaButti K."/>
            <person name="Lindquist E.A."/>
            <person name="Lipzen A."/>
            <person name="Lundell T."/>
            <person name="Morin E."/>
            <person name="Murat C."/>
            <person name="Sun H."/>
            <person name="Tunlid A."/>
            <person name="Henrissat B."/>
            <person name="Grigoriev I.V."/>
            <person name="Hibbett D.S."/>
            <person name="Martin F."/>
            <person name="Nordberg H.P."/>
            <person name="Cantor M.N."/>
            <person name="Hua S.X."/>
        </authorList>
    </citation>
    <scope>NUCLEOTIDE SEQUENCE [LARGE SCALE GENOMIC DNA]</scope>
    <source>
        <strain evidence="2 3">LaAM-08-1</strain>
    </source>
</reference>
<dbReference type="EMBL" id="KN838696">
    <property type="protein sequence ID" value="KIJ97324.1"/>
    <property type="molecule type" value="Genomic_DNA"/>
</dbReference>
<dbReference type="AlphaFoldDB" id="A0A0C9WLK1"/>
<name>A0A0C9WLK1_9AGAR</name>
<accession>A0A0C9WLK1</accession>
<proteinExistence type="predicted"/>
<feature type="non-terminal residue" evidence="2">
    <location>
        <position position="1"/>
    </location>
</feature>
<sequence length="136" mass="14790">SKNGHSIRENPRCKNALSGLRKKWKRVLLNLVVSTRPLQHLVRIHGPLLFFGLSPFVCWATRRLRSAVALALPPPLTQVLPPTQILPLPSPPPPPPQPPLKEDPDATGQPDAIYTSQQVDGGVTSCSWASACVPLC</sequence>
<gene>
    <name evidence="2" type="ORF">K443DRAFT_105824</name>
</gene>
<feature type="region of interest" description="Disordered" evidence="1">
    <location>
        <begin position="81"/>
        <end position="113"/>
    </location>
</feature>
<evidence type="ECO:0000313" key="3">
    <source>
        <dbReference type="Proteomes" id="UP000054477"/>
    </source>
</evidence>
<evidence type="ECO:0000256" key="1">
    <source>
        <dbReference type="SAM" id="MobiDB-lite"/>
    </source>
</evidence>
<evidence type="ECO:0000313" key="2">
    <source>
        <dbReference type="EMBL" id="KIJ97324.1"/>
    </source>
</evidence>
<organism evidence="2 3">
    <name type="scientific">Laccaria amethystina LaAM-08-1</name>
    <dbReference type="NCBI Taxonomy" id="1095629"/>
    <lineage>
        <taxon>Eukaryota</taxon>
        <taxon>Fungi</taxon>
        <taxon>Dikarya</taxon>
        <taxon>Basidiomycota</taxon>
        <taxon>Agaricomycotina</taxon>
        <taxon>Agaricomycetes</taxon>
        <taxon>Agaricomycetidae</taxon>
        <taxon>Agaricales</taxon>
        <taxon>Agaricineae</taxon>
        <taxon>Hydnangiaceae</taxon>
        <taxon>Laccaria</taxon>
    </lineage>
</organism>